<dbReference type="InterPro" id="IPR032675">
    <property type="entry name" value="LRR_dom_sf"/>
</dbReference>
<name>A0A6V7Q3D5_ANACO</name>
<dbReference type="SMART" id="SM00365">
    <property type="entry name" value="LRR_SD22"/>
    <property type="match status" value="5"/>
</dbReference>
<keyword evidence="2" id="KW-0963">Cytoplasm</keyword>
<feature type="region of interest" description="Disordered" evidence="5">
    <location>
        <begin position="503"/>
        <end position="526"/>
    </location>
</feature>
<gene>
    <name evidence="6" type="ORF">CB5_LOCUS20616</name>
</gene>
<dbReference type="AlphaFoldDB" id="A0A6V7Q3D5"/>
<evidence type="ECO:0000313" key="6">
    <source>
        <dbReference type="EMBL" id="CAD1837405.1"/>
    </source>
</evidence>
<feature type="region of interest" description="Disordered" evidence="5">
    <location>
        <begin position="1"/>
        <end position="54"/>
    </location>
</feature>
<evidence type="ECO:0000256" key="5">
    <source>
        <dbReference type="SAM" id="MobiDB-lite"/>
    </source>
</evidence>
<dbReference type="PANTHER" id="PTHR15454">
    <property type="entry name" value="NISCHARIN RELATED"/>
    <property type="match status" value="1"/>
</dbReference>
<evidence type="ECO:0008006" key="7">
    <source>
        <dbReference type="Google" id="ProtNLM"/>
    </source>
</evidence>
<dbReference type="EMBL" id="LR862132">
    <property type="protein sequence ID" value="CAD1837405.1"/>
    <property type="molecule type" value="Genomic_DNA"/>
</dbReference>
<organism evidence="6">
    <name type="scientific">Ananas comosus var. bracteatus</name>
    <name type="common">red pineapple</name>
    <dbReference type="NCBI Taxonomy" id="296719"/>
    <lineage>
        <taxon>Eukaryota</taxon>
        <taxon>Viridiplantae</taxon>
        <taxon>Streptophyta</taxon>
        <taxon>Embryophyta</taxon>
        <taxon>Tracheophyta</taxon>
        <taxon>Spermatophyta</taxon>
        <taxon>Magnoliopsida</taxon>
        <taxon>Liliopsida</taxon>
        <taxon>Poales</taxon>
        <taxon>Bromeliaceae</taxon>
        <taxon>Bromelioideae</taxon>
        <taxon>Ananas</taxon>
    </lineage>
</organism>
<feature type="compositionally biased region" description="Low complexity" evidence="5">
    <location>
        <begin position="515"/>
        <end position="526"/>
    </location>
</feature>
<dbReference type="GO" id="GO:0005737">
    <property type="term" value="C:cytoplasm"/>
    <property type="evidence" value="ECO:0007669"/>
    <property type="project" value="UniProtKB-SubCell"/>
</dbReference>
<keyword evidence="4" id="KW-0677">Repeat</keyword>
<dbReference type="SUPFAM" id="SSF52058">
    <property type="entry name" value="L domain-like"/>
    <property type="match status" value="1"/>
</dbReference>
<proteinExistence type="predicted"/>
<dbReference type="PANTHER" id="PTHR15454:SF69">
    <property type="entry name" value="SERINE_THREONINE-PROTEIN KINASE 11-INTERACTING PROTEIN"/>
    <property type="match status" value="1"/>
</dbReference>
<feature type="region of interest" description="Disordered" evidence="5">
    <location>
        <begin position="561"/>
        <end position="588"/>
    </location>
</feature>
<dbReference type="PROSITE" id="PS51450">
    <property type="entry name" value="LRR"/>
    <property type="match status" value="3"/>
</dbReference>
<accession>A0A6V7Q3D5</accession>
<comment type="subcellular location">
    <subcellularLocation>
        <location evidence="1">Cytoplasm</location>
    </subcellularLocation>
</comment>
<feature type="compositionally biased region" description="Basic residues" evidence="5">
    <location>
        <begin position="20"/>
        <end position="40"/>
    </location>
</feature>
<reference evidence="6" key="1">
    <citation type="submission" date="2020-07" db="EMBL/GenBank/DDBJ databases">
        <authorList>
            <person name="Lin J."/>
        </authorList>
    </citation>
    <scope>NUCLEOTIDE SEQUENCE</scope>
</reference>
<evidence type="ECO:0000256" key="2">
    <source>
        <dbReference type="ARBA" id="ARBA00022490"/>
    </source>
</evidence>
<dbReference type="FunFam" id="3.80.10.10:FF:000801">
    <property type="entry name" value="Outer arm dynein light chain 1"/>
    <property type="match status" value="1"/>
</dbReference>
<protein>
    <recommendedName>
        <fullName evidence="7">Serine/threonine-protein kinase 11-interacting protein</fullName>
    </recommendedName>
</protein>
<dbReference type="InterPro" id="IPR025875">
    <property type="entry name" value="Leu-rich_rpt_4"/>
</dbReference>
<evidence type="ECO:0000256" key="1">
    <source>
        <dbReference type="ARBA" id="ARBA00004496"/>
    </source>
</evidence>
<dbReference type="Pfam" id="PF12799">
    <property type="entry name" value="LRR_4"/>
    <property type="match status" value="1"/>
</dbReference>
<sequence length="1162" mass="130356">MTNGQEYSRRGVVAWDGDRHRRPLPRAARRLRGAQRRGAARRNPNPEAEPRGAPLRAVAARGAAGARGLLAGAPVDYLRAYVSDLGDHRALEQLRRILRLLTSLKVISPLPAPARRDPTPLALGPFGRVRVLELRGCDLSTSAAKGLLELRHTLEKLICHNSTDALRHVFASRIVDIKDSPVWNRLTFVSCACNGLVLMDESLQLLPAVETLDLSRNRFTKVDNLRKCVKLRHLDLGFNHLRTISLLSEASSRIVKLVLRNNALTTLHGIENLKSLEGLDLSYNIISSFVELEILANLSRLQSLWLEGNPICYARWYRAHVFSFFPHLEKVPTSELGYRLGKLKLDEKGISTGEYWERHVIISASKQKHPSGYGFYFPAKDGPTDETSLSTKRKKSSRLACIDEEQRNLCEEALDQEIISSDSDHLRKEENAITESESKIVGLISRAEYLKKERSNLWLREFKEWMDQTSDNAMDKAQCVETKLGHGKGRNLKHKKVQKLFRETSKSILDPTRTSNSGSSSNMLESESELSFSDAKVGGASLELVISEADQSLVHLNETQNLSSSELGYPRHSSFTADEGDAQSSKTNLANSAASNVINEIMVSQLSNRYPRSPPKYREDILQHRLYLEEEFLQLSAESHDVRLASGSDTSSSDDALCQLNSSSSEDEYGVKETFMKLGVNGHSTSLPDEDEHSMQMHEKGRLVGDNITLNKSAEQDSGPTRNILANNVKGVVVHVSSDGVGSDTDQMGQEVGSMARRKGKRKFRRRVIPLCDYYNGTKLDVLKANGILQVYNDNTQDVHGQASCYVNISQLSCKEFSTGNQEGIITVTNGSKNTLLDPKAELDQYLKDIFNQKVADQKDSETCEDVVYCECIIQQGTNLLESKVSLLRSCTKKLYVLLVNETLDGQEVTPRVLESCRLEELAKVAVGLGLQALRVYMIGDASYLFLARSVEKAKAILNLLQDNSMQLNNRFYLQSWEQVQVKLLEKHICGSLKMGIFLYSMLLFWCDDCKDAFQIVDFYVIVVGHFSGNMEHRSLFVIDGSIVVCVENLVQFGSSIDDLESSLPYFSLDSCCPIESILEMAIDLRDMKCSTLILDVDRTSRNIRFSGDNGHKNRREVEASKKIRTWKLKWFSEETLLKFVAVVKALHLERVNSPLPVHYIP</sequence>
<dbReference type="InterPro" id="IPR001611">
    <property type="entry name" value="Leu-rich_rpt"/>
</dbReference>
<evidence type="ECO:0000256" key="4">
    <source>
        <dbReference type="ARBA" id="ARBA00022737"/>
    </source>
</evidence>
<dbReference type="Gene3D" id="3.80.10.10">
    <property type="entry name" value="Ribonuclease Inhibitor"/>
    <property type="match status" value="1"/>
</dbReference>
<keyword evidence="3" id="KW-0433">Leucine-rich repeat</keyword>
<evidence type="ECO:0000256" key="3">
    <source>
        <dbReference type="ARBA" id="ARBA00022614"/>
    </source>
</evidence>